<proteinExistence type="predicted"/>
<protein>
    <submittedName>
        <fullName evidence="3">Uncharacterized protein</fullName>
    </submittedName>
</protein>
<dbReference type="EMBL" id="PGCJ01001234">
    <property type="protein sequence ID" value="PLW07353.1"/>
    <property type="molecule type" value="Genomic_DNA"/>
</dbReference>
<dbReference type="EMBL" id="PGCJ01000150">
    <property type="protein sequence ID" value="PLW43194.1"/>
    <property type="molecule type" value="Genomic_DNA"/>
</dbReference>
<feature type="region of interest" description="Disordered" evidence="1">
    <location>
        <begin position="46"/>
        <end position="72"/>
    </location>
</feature>
<gene>
    <name evidence="5" type="ORF">PCANC_06993</name>
    <name evidence="2" type="ORF">PCANC_18885</name>
    <name evidence="4" type="ORF">PCASD_05412</name>
    <name evidence="3" type="ORF">PCASD_13334</name>
</gene>
<evidence type="ECO:0000313" key="7">
    <source>
        <dbReference type="Proteomes" id="UP000235392"/>
    </source>
</evidence>
<organism evidence="3 7">
    <name type="scientific">Puccinia coronata f. sp. avenae</name>
    <dbReference type="NCBI Taxonomy" id="200324"/>
    <lineage>
        <taxon>Eukaryota</taxon>
        <taxon>Fungi</taxon>
        <taxon>Dikarya</taxon>
        <taxon>Basidiomycota</taxon>
        <taxon>Pucciniomycotina</taxon>
        <taxon>Pucciniomycetes</taxon>
        <taxon>Pucciniales</taxon>
        <taxon>Pucciniaceae</taxon>
        <taxon>Puccinia</taxon>
    </lineage>
</organism>
<evidence type="ECO:0000256" key="1">
    <source>
        <dbReference type="SAM" id="MobiDB-lite"/>
    </source>
</evidence>
<evidence type="ECO:0000313" key="2">
    <source>
        <dbReference type="EMBL" id="PLW07353.1"/>
    </source>
</evidence>
<evidence type="ECO:0000313" key="4">
    <source>
        <dbReference type="EMBL" id="PLW41618.1"/>
    </source>
</evidence>
<dbReference type="Proteomes" id="UP000235388">
    <property type="component" value="Unassembled WGS sequence"/>
</dbReference>
<evidence type="ECO:0000313" key="5">
    <source>
        <dbReference type="EMBL" id="PLW43194.1"/>
    </source>
</evidence>
<accession>A0A2N5SUM1</accession>
<dbReference type="Proteomes" id="UP000235392">
    <property type="component" value="Unassembled WGS sequence"/>
</dbReference>
<evidence type="ECO:0000313" key="6">
    <source>
        <dbReference type="Proteomes" id="UP000235388"/>
    </source>
</evidence>
<comment type="caution">
    <text evidence="3">The sequence shown here is derived from an EMBL/GenBank/DDBJ whole genome shotgun (WGS) entry which is preliminary data.</text>
</comment>
<keyword evidence="6" id="KW-1185">Reference proteome</keyword>
<dbReference type="EMBL" id="PGCI01000087">
    <property type="protein sequence ID" value="PLW41618.1"/>
    <property type="molecule type" value="Genomic_DNA"/>
</dbReference>
<reference evidence="6 7" key="1">
    <citation type="submission" date="2017-11" db="EMBL/GenBank/DDBJ databases">
        <title>De novo assembly and phasing of dikaryotic genomes from two isolates of Puccinia coronata f. sp. avenae, the causal agent of oat crown rust.</title>
        <authorList>
            <person name="Miller M.E."/>
            <person name="Zhang Y."/>
            <person name="Omidvar V."/>
            <person name="Sperschneider J."/>
            <person name="Schwessinger B."/>
            <person name="Raley C."/>
            <person name="Palmer J.M."/>
            <person name="Garnica D."/>
            <person name="Upadhyaya N."/>
            <person name="Rathjen J."/>
            <person name="Taylor J.M."/>
            <person name="Park R.F."/>
            <person name="Dodds P.N."/>
            <person name="Hirsch C.D."/>
            <person name="Kianian S.F."/>
            <person name="Figueroa M."/>
        </authorList>
    </citation>
    <scope>NUCLEOTIDE SEQUENCE [LARGE SCALE GENOMIC DNA]</scope>
    <source>
        <strain evidence="2">12NC29</strain>
        <strain evidence="3">12SD80</strain>
    </source>
</reference>
<dbReference type="EMBL" id="PGCI01000761">
    <property type="protein sequence ID" value="PLW16923.1"/>
    <property type="molecule type" value="Genomic_DNA"/>
</dbReference>
<dbReference type="AlphaFoldDB" id="A0A2N5SUM1"/>
<evidence type="ECO:0000313" key="3">
    <source>
        <dbReference type="EMBL" id="PLW16923.1"/>
    </source>
</evidence>
<name>A0A2N5SUM1_9BASI</name>
<sequence length="72" mass="7927">MLWKAVWHSGGSPNPLRIISLGESAQISEKSELNILKPLTYQSAEDNLSSEAASRERSKGSLVRNYISDPPD</sequence>